<dbReference type="InterPro" id="IPR013762">
    <property type="entry name" value="Integrase-like_cat_sf"/>
</dbReference>
<dbReference type="AlphaFoldDB" id="A0A420EQX7"/>
<feature type="domain" description="Tyr recombinase" evidence="2">
    <location>
        <begin position="1"/>
        <end position="74"/>
    </location>
</feature>
<dbReference type="Gene3D" id="1.10.443.10">
    <property type="entry name" value="Intergrase catalytic core"/>
    <property type="match status" value="1"/>
</dbReference>
<dbReference type="InterPro" id="IPR011010">
    <property type="entry name" value="DNA_brk_join_enz"/>
</dbReference>
<dbReference type="InterPro" id="IPR002104">
    <property type="entry name" value="Integrase_catalytic"/>
</dbReference>
<gene>
    <name evidence="3" type="ORF">D6851_00860</name>
</gene>
<dbReference type="Pfam" id="PF00589">
    <property type="entry name" value="Phage_integrase"/>
    <property type="match status" value="1"/>
</dbReference>
<evidence type="ECO:0000256" key="1">
    <source>
        <dbReference type="ARBA" id="ARBA00023172"/>
    </source>
</evidence>
<dbReference type="GO" id="GO:0006310">
    <property type="term" value="P:DNA recombination"/>
    <property type="evidence" value="ECO:0007669"/>
    <property type="project" value="UniProtKB-KW"/>
</dbReference>
<evidence type="ECO:0000313" key="4">
    <source>
        <dbReference type="Proteomes" id="UP000284395"/>
    </source>
</evidence>
<dbReference type="OrthoDB" id="7510934at2"/>
<evidence type="ECO:0000313" key="3">
    <source>
        <dbReference type="EMBL" id="RKF23083.1"/>
    </source>
</evidence>
<name>A0A420EQX7_9SPHN</name>
<reference evidence="3 4" key="1">
    <citation type="submission" date="2018-09" db="EMBL/GenBank/DDBJ databases">
        <title>Altererythrobacter spongiae sp. nov., isolated from a marine sponge.</title>
        <authorList>
            <person name="Zhuang L."/>
            <person name="Luo L."/>
        </authorList>
    </citation>
    <scope>NUCLEOTIDE SEQUENCE [LARGE SCALE GENOMIC DNA]</scope>
    <source>
        <strain evidence="3 4">HN-Y73</strain>
    </source>
</reference>
<comment type="caution">
    <text evidence="3">The sequence shown here is derived from an EMBL/GenBank/DDBJ whole genome shotgun (WGS) entry which is preliminary data.</text>
</comment>
<organism evidence="3 4">
    <name type="scientific">Altericroceibacterium spongiae</name>
    <dbReference type="NCBI Taxonomy" id="2320269"/>
    <lineage>
        <taxon>Bacteria</taxon>
        <taxon>Pseudomonadati</taxon>
        <taxon>Pseudomonadota</taxon>
        <taxon>Alphaproteobacteria</taxon>
        <taxon>Sphingomonadales</taxon>
        <taxon>Erythrobacteraceae</taxon>
        <taxon>Altericroceibacterium</taxon>
    </lineage>
</organism>
<evidence type="ECO:0000259" key="2">
    <source>
        <dbReference type="Pfam" id="PF00589"/>
    </source>
</evidence>
<keyword evidence="4" id="KW-1185">Reference proteome</keyword>
<proteinExistence type="predicted"/>
<dbReference type="SUPFAM" id="SSF56349">
    <property type="entry name" value="DNA breaking-rejoining enzymes"/>
    <property type="match status" value="1"/>
</dbReference>
<accession>A0A420EQX7</accession>
<protein>
    <recommendedName>
        <fullName evidence="2">Tyr recombinase domain-containing protein</fullName>
    </recommendedName>
</protein>
<keyword evidence="1" id="KW-0233">DNA recombination</keyword>
<dbReference type="Proteomes" id="UP000284395">
    <property type="component" value="Unassembled WGS sequence"/>
</dbReference>
<dbReference type="GO" id="GO:0003677">
    <property type="term" value="F:DNA binding"/>
    <property type="evidence" value="ECO:0007669"/>
    <property type="project" value="InterPro"/>
</dbReference>
<dbReference type="GO" id="GO:0015074">
    <property type="term" value="P:DNA integration"/>
    <property type="evidence" value="ECO:0007669"/>
    <property type="project" value="InterPro"/>
</dbReference>
<dbReference type="EMBL" id="RAPF01000001">
    <property type="protein sequence ID" value="RKF23083.1"/>
    <property type="molecule type" value="Genomic_DNA"/>
</dbReference>
<sequence length="111" mass="12478">MTKNGDERFVPLSKTAMKLQKLVKRPSLWAAVIPVQTGNFDKIFRTARRDAGLMHIHFHDSRREAASNLLQTQAGRSRRASRWIITIRARTLSTAIAANVDIVAVRDVARG</sequence>